<dbReference type="RefSeq" id="WP_390326711.1">
    <property type="nucleotide sequence ID" value="NZ_JBHRTP010000008.1"/>
</dbReference>
<keyword evidence="2" id="KW-0732">Signal</keyword>
<feature type="compositionally biased region" description="Low complexity" evidence="1">
    <location>
        <begin position="23"/>
        <end position="73"/>
    </location>
</feature>
<reference evidence="4" key="1">
    <citation type="journal article" date="2019" name="Int. J. Syst. Evol. Microbiol.">
        <title>The Global Catalogue of Microorganisms (GCM) 10K type strain sequencing project: providing services to taxonomists for standard genome sequencing and annotation.</title>
        <authorList>
            <consortium name="The Broad Institute Genomics Platform"/>
            <consortium name="The Broad Institute Genome Sequencing Center for Infectious Disease"/>
            <person name="Wu L."/>
            <person name="Ma J."/>
        </authorList>
    </citation>
    <scope>NUCLEOTIDE SEQUENCE [LARGE SCALE GENOMIC DNA]</scope>
    <source>
        <strain evidence="4">KCTC 42986</strain>
    </source>
</reference>
<evidence type="ECO:0000256" key="1">
    <source>
        <dbReference type="SAM" id="MobiDB-lite"/>
    </source>
</evidence>
<evidence type="ECO:0000313" key="4">
    <source>
        <dbReference type="Proteomes" id="UP001595530"/>
    </source>
</evidence>
<comment type="caution">
    <text evidence="3">The sequence shown here is derived from an EMBL/GenBank/DDBJ whole genome shotgun (WGS) entry which is preliminary data.</text>
</comment>
<gene>
    <name evidence="3" type="ORF">ACFOFO_04585</name>
</gene>
<sequence>MKLFMQSLALSAGFLMSAHGFAQTSTATPPTEPATSAPVPAATNGAMTANPAAPATTATTTTATKQATKPANKLPATAAPGGGHGRVWVNTASNTYYCRGAKYYGTTKTGAYMSEADARAKGNHPKRKKACS</sequence>
<dbReference type="EMBL" id="JBHRTP010000008">
    <property type="protein sequence ID" value="MFC3107249.1"/>
    <property type="molecule type" value="Genomic_DNA"/>
</dbReference>
<keyword evidence="4" id="KW-1185">Reference proteome</keyword>
<protein>
    <submittedName>
        <fullName evidence="3">Signal protein</fullName>
    </submittedName>
</protein>
<evidence type="ECO:0000256" key="2">
    <source>
        <dbReference type="SAM" id="SignalP"/>
    </source>
</evidence>
<feature type="chain" id="PRO_5046241019" evidence="2">
    <location>
        <begin position="23"/>
        <end position="132"/>
    </location>
</feature>
<accession>A0ABV7EZ57</accession>
<dbReference type="Proteomes" id="UP001595530">
    <property type="component" value="Unassembled WGS sequence"/>
</dbReference>
<feature type="signal peptide" evidence="2">
    <location>
        <begin position="1"/>
        <end position="22"/>
    </location>
</feature>
<feature type="region of interest" description="Disordered" evidence="1">
    <location>
        <begin position="23"/>
        <end position="85"/>
    </location>
</feature>
<organism evidence="3 4">
    <name type="scientific">Undibacterium arcticum</name>
    <dbReference type="NCBI Taxonomy" id="1762892"/>
    <lineage>
        <taxon>Bacteria</taxon>
        <taxon>Pseudomonadati</taxon>
        <taxon>Pseudomonadota</taxon>
        <taxon>Betaproteobacteria</taxon>
        <taxon>Burkholderiales</taxon>
        <taxon>Oxalobacteraceae</taxon>
        <taxon>Undibacterium</taxon>
    </lineage>
</organism>
<evidence type="ECO:0000313" key="3">
    <source>
        <dbReference type="EMBL" id="MFC3107249.1"/>
    </source>
</evidence>
<name>A0ABV7EZ57_9BURK</name>
<proteinExistence type="predicted"/>